<feature type="domain" description="RDD" evidence="6">
    <location>
        <begin position="17"/>
        <end position="132"/>
    </location>
</feature>
<dbReference type="EMBL" id="RAQK01000002">
    <property type="protein sequence ID" value="RKE94006.1"/>
    <property type="molecule type" value="Genomic_DNA"/>
</dbReference>
<evidence type="ECO:0000313" key="8">
    <source>
        <dbReference type="Proteomes" id="UP000284407"/>
    </source>
</evidence>
<dbReference type="OrthoDB" id="7270324at2"/>
<evidence type="ECO:0000256" key="2">
    <source>
        <dbReference type="ARBA" id="ARBA00022692"/>
    </source>
</evidence>
<sequence length="141" mass="15699">MTPDPHTQPQFYEGIPAKRLLAWIVDAVIIASLTLLTVPFTLFISLFFLPVVFVLLGFAYRVVTLSRGSATWGMRFMAIELRTANDDHFDLSNAFLHTLGYTVSVMVAPLQLISIVLMLGSERRQGLTDMVLGTVALNRRA</sequence>
<dbReference type="InterPro" id="IPR010432">
    <property type="entry name" value="RDD"/>
</dbReference>
<proteinExistence type="predicted"/>
<accession>A0A420DIE1</accession>
<dbReference type="Proteomes" id="UP000284407">
    <property type="component" value="Unassembled WGS sequence"/>
</dbReference>
<comment type="caution">
    <text evidence="7">The sequence shown here is derived from an EMBL/GenBank/DDBJ whole genome shotgun (WGS) entry which is preliminary data.</text>
</comment>
<evidence type="ECO:0000256" key="4">
    <source>
        <dbReference type="ARBA" id="ARBA00023136"/>
    </source>
</evidence>
<feature type="transmembrane region" description="Helical" evidence="5">
    <location>
        <begin position="43"/>
        <end position="63"/>
    </location>
</feature>
<name>A0A420DIE1_9RHOB</name>
<evidence type="ECO:0000313" key="7">
    <source>
        <dbReference type="EMBL" id="RKE94006.1"/>
    </source>
</evidence>
<comment type="subcellular location">
    <subcellularLocation>
        <location evidence="1">Membrane</location>
        <topology evidence="1">Multi-pass membrane protein</topology>
    </subcellularLocation>
</comment>
<evidence type="ECO:0000259" key="6">
    <source>
        <dbReference type="Pfam" id="PF06271"/>
    </source>
</evidence>
<feature type="transmembrane region" description="Helical" evidence="5">
    <location>
        <begin position="99"/>
        <end position="120"/>
    </location>
</feature>
<gene>
    <name evidence="7" type="ORF">C8N30_3111</name>
</gene>
<keyword evidence="3 5" id="KW-1133">Transmembrane helix</keyword>
<keyword evidence="8" id="KW-1185">Reference proteome</keyword>
<evidence type="ECO:0000256" key="1">
    <source>
        <dbReference type="ARBA" id="ARBA00004141"/>
    </source>
</evidence>
<reference evidence="7 8" key="1">
    <citation type="submission" date="2018-09" db="EMBL/GenBank/DDBJ databases">
        <title>Genomic Encyclopedia of Archaeal and Bacterial Type Strains, Phase II (KMG-II): from individual species to whole genera.</title>
        <authorList>
            <person name="Goeker M."/>
        </authorList>
    </citation>
    <scope>NUCLEOTIDE SEQUENCE [LARGE SCALE GENOMIC DNA]</scope>
    <source>
        <strain evidence="7 8">DSM 11458</strain>
    </source>
</reference>
<dbReference type="GO" id="GO:0016020">
    <property type="term" value="C:membrane"/>
    <property type="evidence" value="ECO:0007669"/>
    <property type="project" value="UniProtKB-SubCell"/>
</dbReference>
<organism evidence="7 8">
    <name type="scientific">Sulfitobacter guttiformis</name>
    <dbReference type="NCBI Taxonomy" id="74349"/>
    <lineage>
        <taxon>Bacteria</taxon>
        <taxon>Pseudomonadati</taxon>
        <taxon>Pseudomonadota</taxon>
        <taxon>Alphaproteobacteria</taxon>
        <taxon>Rhodobacterales</taxon>
        <taxon>Roseobacteraceae</taxon>
        <taxon>Sulfitobacter</taxon>
    </lineage>
</organism>
<protein>
    <submittedName>
        <fullName evidence="7">RDD family protein</fullName>
    </submittedName>
</protein>
<feature type="transmembrane region" description="Helical" evidence="5">
    <location>
        <begin position="20"/>
        <end position="38"/>
    </location>
</feature>
<dbReference type="RefSeq" id="WP_025061957.1">
    <property type="nucleotide sequence ID" value="NZ_RAQK01000002.1"/>
</dbReference>
<dbReference type="STRING" id="1443111.Z949_1396"/>
<dbReference type="Pfam" id="PF06271">
    <property type="entry name" value="RDD"/>
    <property type="match status" value="1"/>
</dbReference>
<evidence type="ECO:0000256" key="5">
    <source>
        <dbReference type="SAM" id="Phobius"/>
    </source>
</evidence>
<keyword evidence="2 5" id="KW-0812">Transmembrane</keyword>
<keyword evidence="4 5" id="KW-0472">Membrane</keyword>
<dbReference type="AlphaFoldDB" id="A0A420DIE1"/>
<evidence type="ECO:0000256" key="3">
    <source>
        <dbReference type="ARBA" id="ARBA00022989"/>
    </source>
</evidence>